<dbReference type="InterPro" id="IPR016174">
    <property type="entry name" value="Di-haem_cyt_TM"/>
</dbReference>
<feature type="domain" description="Cytochrome b561 bacterial/Ni-hydrogenase" evidence="14">
    <location>
        <begin position="2"/>
        <end position="157"/>
    </location>
</feature>
<dbReference type="Proteomes" id="UP000029085">
    <property type="component" value="Unassembled WGS sequence"/>
</dbReference>
<comment type="subcellular location">
    <subcellularLocation>
        <location evidence="2">Cell membrane</location>
        <topology evidence="2">Multi-pass membrane protein</topology>
    </subcellularLocation>
</comment>
<keyword evidence="16" id="KW-1185">Reference proteome</keyword>
<reference evidence="15 16" key="2">
    <citation type="journal article" date="2015" name="Stand. Genomic Sci.">
        <title>High quality draft genomic sequence of Arenimonas donghaensis DSM 18148(T).</title>
        <authorList>
            <person name="Chen F."/>
            <person name="Wang H."/>
            <person name="Cao Y."/>
            <person name="Li X."/>
            <person name="Wang G."/>
        </authorList>
    </citation>
    <scope>NUCLEOTIDE SEQUENCE [LARGE SCALE GENOMIC DNA]</scope>
    <source>
        <strain evidence="15 16">HO3-R19</strain>
    </source>
</reference>
<dbReference type="PATRIC" id="fig|1121014.3.peg.1095"/>
<keyword evidence="4" id="KW-1003">Cell membrane</keyword>
<keyword evidence="7" id="KW-0479">Metal-binding</keyword>
<dbReference type="STRING" id="1121014.N788_11725"/>
<dbReference type="GO" id="GO:0005886">
    <property type="term" value="C:plasma membrane"/>
    <property type="evidence" value="ECO:0007669"/>
    <property type="project" value="UniProtKB-SubCell"/>
</dbReference>
<protein>
    <recommendedName>
        <fullName evidence="14">Cytochrome b561 bacterial/Ni-hydrogenase domain-containing protein</fullName>
    </recommendedName>
</protein>
<dbReference type="GO" id="GO:0022904">
    <property type="term" value="P:respiratory electron transport chain"/>
    <property type="evidence" value="ECO:0007669"/>
    <property type="project" value="InterPro"/>
</dbReference>
<sequence>MVLSLVVVGFVMQELPNSPTKIEVYALHKSFGLTLLALTVLRLLWRLFAGTPAPVPGTPRWQQAAAQASHGALYVILLAMPLSGWLYNSASGFPLKWFGLFSLPKLSGYDADVKAFALGMHEWLFIALAVVVSVHAAAALKHHYFDRDATLVRMLPGLPPPAGRERND</sequence>
<comment type="cofactor">
    <cofactor evidence="1">
        <name>heme b</name>
        <dbReference type="ChEBI" id="CHEBI:60344"/>
    </cofactor>
</comment>
<dbReference type="InterPro" id="IPR011577">
    <property type="entry name" value="Cyt_b561_bac/Ni-Hgenase"/>
</dbReference>
<comment type="caution">
    <text evidence="15">The sequence shown here is derived from an EMBL/GenBank/DDBJ whole genome shotgun (WGS) entry which is preliminary data.</text>
</comment>
<evidence type="ECO:0000256" key="9">
    <source>
        <dbReference type="ARBA" id="ARBA00022989"/>
    </source>
</evidence>
<evidence type="ECO:0000256" key="2">
    <source>
        <dbReference type="ARBA" id="ARBA00004651"/>
    </source>
</evidence>
<evidence type="ECO:0000259" key="14">
    <source>
        <dbReference type="Pfam" id="PF01292"/>
    </source>
</evidence>
<dbReference type="AlphaFoldDB" id="A0A087MJE9"/>
<dbReference type="PANTHER" id="PTHR30529">
    <property type="entry name" value="CYTOCHROME B561"/>
    <property type="match status" value="1"/>
</dbReference>
<dbReference type="GO" id="GO:0020037">
    <property type="term" value="F:heme binding"/>
    <property type="evidence" value="ECO:0007669"/>
    <property type="project" value="TreeGrafter"/>
</dbReference>
<evidence type="ECO:0000256" key="3">
    <source>
        <dbReference type="ARBA" id="ARBA00022448"/>
    </source>
</evidence>
<feature type="transmembrane region" description="Helical" evidence="13">
    <location>
        <begin position="26"/>
        <end position="45"/>
    </location>
</feature>
<evidence type="ECO:0000256" key="7">
    <source>
        <dbReference type="ARBA" id="ARBA00022723"/>
    </source>
</evidence>
<keyword evidence="9 13" id="KW-1133">Transmembrane helix</keyword>
<dbReference type="Pfam" id="PF01292">
    <property type="entry name" value="Ni_hydr_CYTB"/>
    <property type="match status" value="1"/>
</dbReference>
<dbReference type="SUPFAM" id="SSF81342">
    <property type="entry name" value="Transmembrane di-heme cytochromes"/>
    <property type="match status" value="1"/>
</dbReference>
<dbReference type="GO" id="GO:0046872">
    <property type="term" value="F:metal ion binding"/>
    <property type="evidence" value="ECO:0007669"/>
    <property type="project" value="UniProtKB-KW"/>
</dbReference>
<dbReference type="PANTHER" id="PTHR30529:SF7">
    <property type="entry name" value="CYTOCHROME B561 BACTERIAL_NI-HYDROGENASE DOMAIN-CONTAINING PROTEIN"/>
    <property type="match status" value="1"/>
</dbReference>
<keyword evidence="6 13" id="KW-0812">Transmembrane</keyword>
<evidence type="ECO:0000256" key="10">
    <source>
        <dbReference type="ARBA" id="ARBA00023004"/>
    </source>
</evidence>
<evidence type="ECO:0000256" key="11">
    <source>
        <dbReference type="ARBA" id="ARBA00023136"/>
    </source>
</evidence>
<evidence type="ECO:0000256" key="8">
    <source>
        <dbReference type="ARBA" id="ARBA00022982"/>
    </source>
</evidence>
<evidence type="ECO:0000256" key="6">
    <source>
        <dbReference type="ARBA" id="ARBA00022692"/>
    </source>
</evidence>
<dbReference type="EMBL" id="AVCJ01000009">
    <property type="protein sequence ID" value="KFL37002.1"/>
    <property type="molecule type" value="Genomic_DNA"/>
</dbReference>
<dbReference type="InterPro" id="IPR052168">
    <property type="entry name" value="Cytochrome_b561_oxidase"/>
</dbReference>
<accession>A0A087MJE9</accession>
<evidence type="ECO:0000256" key="4">
    <source>
        <dbReference type="ARBA" id="ARBA00022475"/>
    </source>
</evidence>
<evidence type="ECO:0000313" key="15">
    <source>
        <dbReference type="EMBL" id="KFL37002.1"/>
    </source>
</evidence>
<organism evidence="15 16">
    <name type="scientific">Arenimonas donghaensis DSM 18148 = HO3-R19</name>
    <dbReference type="NCBI Taxonomy" id="1121014"/>
    <lineage>
        <taxon>Bacteria</taxon>
        <taxon>Pseudomonadati</taxon>
        <taxon>Pseudomonadota</taxon>
        <taxon>Gammaproteobacteria</taxon>
        <taxon>Lysobacterales</taxon>
        <taxon>Lysobacteraceae</taxon>
        <taxon>Arenimonas</taxon>
    </lineage>
</organism>
<evidence type="ECO:0000313" key="16">
    <source>
        <dbReference type="Proteomes" id="UP000029085"/>
    </source>
</evidence>
<dbReference type="GO" id="GO:0009055">
    <property type="term" value="F:electron transfer activity"/>
    <property type="evidence" value="ECO:0007669"/>
    <property type="project" value="InterPro"/>
</dbReference>
<feature type="transmembrane region" description="Helical" evidence="13">
    <location>
        <begin position="66"/>
        <end position="87"/>
    </location>
</feature>
<keyword evidence="11 13" id="KW-0472">Membrane</keyword>
<name>A0A087MJE9_9GAMM</name>
<gene>
    <name evidence="15" type="ORF">N788_11725</name>
</gene>
<keyword evidence="3" id="KW-0813">Transport</keyword>
<comment type="similarity">
    <text evidence="12">Belongs to the cytochrome b561 family.</text>
</comment>
<evidence type="ECO:0000256" key="13">
    <source>
        <dbReference type="SAM" id="Phobius"/>
    </source>
</evidence>
<keyword evidence="10" id="KW-0408">Iron</keyword>
<feature type="transmembrane region" description="Helical" evidence="13">
    <location>
        <begin position="123"/>
        <end position="140"/>
    </location>
</feature>
<evidence type="ECO:0000256" key="1">
    <source>
        <dbReference type="ARBA" id="ARBA00001970"/>
    </source>
</evidence>
<keyword evidence="5" id="KW-0349">Heme</keyword>
<evidence type="ECO:0000256" key="12">
    <source>
        <dbReference type="ARBA" id="ARBA00037975"/>
    </source>
</evidence>
<keyword evidence="8" id="KW-0249">Electron transport</keyword>
<proteinExistence type="inferred from homology"/>
<reference evidence="16" key="1">
    <citation type="submission" date="2013-08" db="EMBL/GenBank/DDBJ databases">
        <title>Genome sequencing of Arenimonas donghaensis.</title>
        <authorList>
            <person name="Chen F."/>
            <person name="Wang G."/>
        </authorList>
    </citation>
    <scope>NUCLEOTIDE SEQUENCE [LARGE SCALE GENOMIC DNA]</scope>
    <source>
        <strain evidence="16">HO3-R19</strain>
    </source>
</reference>
<evidence type="ECO:0000256" key="5">
    <source>
        <dbReference type="ARBA" id="ARBA00022617"/>
    </source>
</evidence>